<feature type="transmembrane region" description="Helical" evidence="8">
    <location>
        <begin position="351"/>
        <end position="375"/>
    </location>
</feature>
<dbReference type="PANTHER" id="PTHR21229:SF1">
    <property type="entry name" value="GH17801P"/>
    <property type="match status" value="1"/>
</dbReference>
<dbReference type="STRING" id="106004.A0A1Y2F4K3"/>
<dbReference type="InterPro" id="IPR053937">
    <property type="entry name" value="GOST_TM"/>
</dbReference>
<dbReference type="InterPro" id="IPR009637">
    <property type="entry name" value="GPR107/GPR108-like"/>
</dbReference>
<dbReference type="GO" id="GO:0042147">
    <property type="term" value="P:retrograde transport, endosome to Golgi"/>
    <property type="evidence" value="ECO:0007669"/>
    <property type="project" value="TreeGrafter"/>
</dbReference>
<keyword evidence="3 8" id="KW-0812">Transmembrane</keyword>
<feature type="transmembrane region" description="Helical" evidence="8">
    <location>
        <begin position="396"/>
        <end position="420"/>
    </location>
</feature>
<feature type="compositionally biased region" description="Acidic residues" evidence="7">
    <location>
        <begin position="499"/>
        <end position="509"/>
    </location>
</feature>
<gene>
    <name evidence="12" type="ORF">BCR35DRAFT_321501</name>
</gene>
<evidence type="ECO:0000256" key="5">
    <source>
        <dbReference type="ARBA" id="ARBA00022989"/>
    </source>
</evidence>
<comment type="similarity">
    <text evidence="2">Belongs to the LU7TM family.</text>
</comment>
<proteinExistence type="inferred from homology"/>
<feature type="signal peptide" evidence="9">
    <location>
        <begin position="1"/>
        <end position="31"/>
    </location>
</feature>
<dbReference type="GO" id="GO:0016020">
    <property type="term" value="C:membrane"/>
    <property type="evidence" value="ECO:0007669"/>
    <property type="project" value="UniProtKB-SubCell"/>
</dbReference>
<keyword evidence="5 8" id="KW-1133">Transmembrane helix</keyword>
<dbReference type="PANTHER" id="PTHR21229">
    <property type="entry name" value="LUNG SEVEN TRANSMEMBRANE RECEPTOR"/>
    <property type="match status" value="1"/>
</dbReference>
<evidence type="ECO:0000256" key="8">
    <source>
        <dbReference type="SAM" id="Phobius"/>
    </source>
</evidence>
<dbReference type="GO" id="GO:0005829">
    <property type="term" value="C:cytosol"/>
    <property type="evidence" value="ECO:0007669"/>
    <property type="project" value="GOC"/>
</dbReference>
<keyword evidence="6 8" id="KW-0472">Membrane</keyword>
<evidence type="ECO:0000259" key="11">
    <source>
        <dbReference type="Pfam" id="PF21902"/>
    </source>
</evidence>
<keyword evidence="4 9" id="KW-0732">Signal</keyword>
<evidence type="ECO:0000256" key="3">
    <source>
        <dbReference type="ARBA" id="ARBA00022692"/>
    </source>
</evidence>
<keyword evidence="13" id="KW-1185">Reference proteome</keyword>
<dbReference type="AlphaFoldDB" id="A0A1Y2F4K3"/>
<dbReference type="FunCoup" id="A0A1Y2F4K3">
    <property type="interactions" value="378"/>
</dbReference>
<evidence type="ECO:0000256" key="2">
    <source>
        <dbReference type="ARBA" id="ARBA00007883"/>
    </source>
</evidence>
<evidence type="ECO:0000256" key="4">
    <source>
        <dbReference type="ARBA" id="ARBA00022729"/>
    </source>
</evidence>
<dbReference type="InParanoid" id="A0A1Y2F4K3"/>
<accession>A0A1Y2F4K3</accession>
<feature type="domain" description="PTM1-like N-terminal" evidence="11">
    <location>
        <begin position="43"/>
        <end position="200"/>
    </location>
</feature>
<feature type="transmembrane region" description="Helical" evidence="8">
    <location>
        <begin position="214"/>
        <end position="236"/>
    </location>
</feature>
<dbReference type="OrthoDB" id="19932at2759"/>
<dbReference type="InterPro" id="IPR053938">
    <property type="entry name" value="PTM1-like_N"/>
</dbReference>
<name>A0A1Y2F4K3_9BASI</name>
<organism evidence="12 13">
    <name type="scientific">Leucosporidium creatinivorum</name>
    <dbReference type="NCBI Taxonomy" id="106004"/>
    <lineage>
        <taxon>Eukaryota</taxon>
        <taxon>Fungi</taxon>
        <taxon>Dikarya</taxon>
        <taxon>Basidiomycota</taxon>
        <taxon>Pucciniomycotina</taxon>
        <taxon>Microbotryomycetes</taxon>
        <taxon>Leucosporidiales</taxon>
        <taxon>Leucosporidium</taxon>
    </lineage>
</organism>
<feature type="transmembrane region" description="Helical" evidence="8">
    <location>
        <begin position="440"/>
        <end position="457"/>
    </location>
</feature>
<evidence type="ECO:0000256" key="9">
    <source>
        <dbReference type="SAM" id="SignalP"/>
    </source>
</evidence>
<feature type="transmembrane region" description="Helical" evidence="8">
    <location>
        <begin position="279"/>
        <end position="303"/>
    </location>
</feature>
<feature type="transmembrane region" description="Helical" evidence="8">
    <location>
        <begin position="324"/>
        <end position="345"/>
    </location>
</feature>
<feature type="domain" description="GOST seven transmembrane" evidence="10">
    <location>
        <begin position="212"/>
        <end position="463"/>
    </location>
</feature>
<dbReference type="EMBL" id="MCGR01000028">
    <property type="protein sequence ID" value="ORY78830.1"/>
    <property type="molecule type" value="Genomic_DNA"/>
</dbReference>
<feature type="chain" id="PRO_5012847448" evidence="9">
    <location>
        <begin position="32"/>
        <end position="594"/>
    </location>
</feature>
<sequence>MVAIQRSSLSFLSVAFLALVAFSQLVAQAAGYQVLVGSQDEVRQVCSGMWGKGQQDAFIEVIFSPSSRGQLALVIFEWNDASHLGVDQNGQSTENEWSDERIYICTLDALSAGLCTTADLGRFITTPASLSTSNSSIFTASVRFDSVPSAPQNAEDKALGTGPYRYEVKKKGYYCVGHVPVVLEGASRNTSYEGVVDFENVFPGHLPASEYPKVYFYFILFLIYLTLGLGWLYLTYRHRRELLPIQSYITGTIVFLVFEMLTVWRYYAYLNNVGHPGVAGALLVLVAILNAARNSLSFFMLLITSMGYGVVRPSLGAVMLKVRLLAIIHFVFGVLYSLGTVMIPLESAGWFIFFFVFPLAFSLTAFLLWIMWSLNSTIADLGARRQTYKKSMFTKLYRILLLATLLILAFFVISSLSFSARESTSFGPSTWQTRWILLDGWLGVLYLIVFASIAWLWRPTGENRRLALSDELPQDEEEAERGERARGASMYDVAGMTTGEEDEEDDGDDKGESIPLRNARSGTVGHDSVVFDVGSDDEDEDAKELGRVTGNRRSSVESGEGESRPLRLSSDSDAVGDIGGGRERPPSYNSKRDD</sequence>
<comment type="caution">
    <text evidence="12">The sequence shown here is derived from an EMBL/GenBank/DDBJ whole genome shotgun (WGS) entry which is preliminary data.</text>
</comment>
<evidence type="ECO:0000256" key="1">
    <source>
        <dbReference type="ARBA" id="ARBA00004141"/>
    </source>
</evidence>
<dbReference type="GO" id="GO:0005794">
    <property type="term" value="C:Golgi apparatus"/>
    <property type="evidence" value="ECO:0007669"/>
    <property type="project" value="TreeGrafter"/>
</dbReference>
<dbReference type="Pfam" id="PF21902">
    <property type="entry name" value="PTM1-like_N"/>
    <property type="match status" value="1"/>
</dbReference>
<evidence type="ECO:0000256" key="7">
    <source>
        <dbReference type="SAM" id="MobiDB-lite"/>
    </source>
</evidence>
<dbReference type="Pfam" id="PF06814">
    <property type="entry name" value="GOST_TM"/>
    <property type="match status" value="1"/>
</dbReference>
<feature type="transmembrane region" description="Helical" evidence="8">
    <location>
        <begin position="248"/>
        <end position="267"/>
    </location>
</feature>
<dbReference type="Proteomes" id="UP000193467">
    <property type="component" value="Unassembled WGS sequence"/>
</dbReference>
<feature type="compositionally biased region" description="Basic and acidic residues" evidence="7">
    <location>
        <begin position="580"/>
        <end position="594"/>
    </location>
</feature>
<protein>
    <submittedName>
        <fullName evidence="12">Lung seven transmembrane receptor-domain-containing protein</fullName>
    </submittedName>
</protein>
<evidence type="ECO:0000259" key="10">
    <source>
        <dbReference type="Pfam" id="PF06814"/>
    </source>
</evidence>
<feature type="region of interest" description="Disordered" evidence="7">
    <location>
        <begin position="469"/>
        <end position="594"/>
    </location>
</feature>
<evidence type="ECO:0000256" key="6">
    <source>
        <dbReference type="ARBA" id="ARBA00023136"/>
    </source>
</evidence>
<reference evidence="12 13" key="1">
    <citation type="submission" date="2016-07" db="EMBL/GenBank/DDBJ databases">
        <title>Pervasive Adenine N6-methylation of Active Genes in Fungi.</title>
        <authorList>
            <consortium name="DOE Joint Genome Institute"/>
            <person name="Mondo S.J."/>
            <person name="Dannebaum R.O."/>
            <person name="Kuo R.C."/>
            <person name="Labutti K."/>
            <person name="Haridas S."/>
            <person name="Kuo A."/>
            <person name="Salamov A."/>
            <person name="Ahrendt S.R."/>
            <person name="Lipzen A."/>
            <person name="Sullivan W."/>
            <person name="Andreopoulos W.B."/>
            <person name="Clum A."/>
            <person name="Lindquist E."/>
            <person name="Daum C."/>
            <person name="Ramamoorthy G.K."/>
            <person name="Gryganskyi A."/>
            <person name="Culley D."/>
            <person name="Magnuson J.K."/>
            <person name="James T.Y."/>
            <person name="O'Malley M.A."/>
            <person name="Stajich J.E."/>
            <person name="Spatafora J.W."/>
            <person name="Visel A."/>
            <person name="Grigoriev I.V."/>
        </authorList>
    </citation>
    <scope>NUCLEOTIDE SEQUENCE [LARGE SCALE GENOMIC DNA]</scope>
    <source>
        <strain evidence="12 13">62-1032</strain>
    </source>
</reference>
<keyword evidence="12" id="KW-0675">Receptor</keyword>
<evidence type="ECO:0000313" key="13">
    <source>
        <dbReference type="Proteomes" id="UP000193467"/>
    </source>
</evidence>
<comment type="subcellular location">
    <subcellularLocation>
        <location evidence="1">Membrane</location>
        <topology evidence="1">Multi-pass membrane protein</topology>
    </subcellularLocation>
</comment>
<evidence type="ECO:0000313" key="12">
    <source>
        <dbReference type="EMBL" id="ORY78830.1"/>
    </source>
</evidence>